<evidence type="ECO:0000313" key="2">
    <source>
        <dbReference type="EMBL" id="CAG9802248.1"/>
    </source>
</evidence>
<dbReference type="Pfam" id="PF12937">
    <property type="entry name" value="F-box-like"/>
    <property type="match status" value="1"/>
</dbReference>
<dbReference type="SUPFAM" id="SSF52047">
    <property type="entry name" value="RNI-like"/>
    <property type="match status" value="1"/>
</dbReference>
<dbReference type="InterPro" id="IPR032675">
    <property type="entry name" value="LRR_dom_sf"/>
</dbReference>
<keyword evidence="3" id="KW-1185">Reference proteome</keyword>
<dbReference type="InterPro" id="IPR001810">
    <property type="entry name" value="F-box_dom"/>
</dbReference>
<dbReference type="AlphaFoldDB" id="A0A9N9WN62"/>
<proteinExistence type="predicted"/>
<dbReference type="InterPro" id="IPR036047">
    <property type="entry name" value="F-box-like_dom_sf"/>
</dbReference>
<reference evidence="2" key="1">
    <citation type="submission" date="2022-01" db="EMBL/GenBank/DDBJ databases">
        <authorList>
            <person name="King R."/>
        </authorList>
    </citation>
    <scope>NUCLEOTIDE SEQUENCE</scope>
</reference>
<dbReference type="SMART" id="SM00256">
    <property type="entry name" value="FBOX"/>
    <property type="match status" value="1"/>
</dbReference>
<name>A0A9N9WN62_9DIPT</name>
<dbReference type="OrthoDB" id="9970076at2759"/>
<sequence>MELPEEILIKIFDHLSPKMVKTCCLVCSRWDTIISNSRQIMKKFQLNLEETNSMIQKAKQLNRKHQIIKVKNLNESTMDVISMHNLQSLQISCCKIESTHLAKVLSQLTLLDVFSAKAVAFIDDFGIDDNFKRAKINLKELRIEYCDIDIVEFFDTETLELFEVSSLLTEECDSVINLLKRQKNLKEFGVGGVICENFYQSPEIYKFNFRLKSLKIDKASMKNDQNDPLFKFLLLQKDSLISMKILYPIETIVHKFILENLLNLQHLEMPVSTLSENHEDILNQLPRNRHIESIKFFGILRNLNNAKLVMNLFPNIKYLDLSQITTHVWFMDFLYYISQSFKNLETLKIPNLFNQRLHQSINFPKLKSFSVTKIYDESIYNPFIRRHSSTLENIYIGWTDDNFIKGLTVDEIMNCCNLKHVTISSYSPLVTRMFNKVSSKNKCWILESRIKNNLDLDYIPLIFKFPDDKAIWDDRCRIWSDELIRDFSTIDNYGLNAFVNKYK</sequence>
<dbReference type="Proteomes" id="UP001153620">
    <property type="component" value="Chromosome 2"/>
</dbReference>
<dbReference type="Gene3D" id="3.80.10.10">
    <property type="entry name" value="Ribonuclease Inhibitor"/>
    <property type="match status" value="1"/>
</dbReference>
<evidence type="ECO:0000313" key="3">
    <source>
        <dbReference type="Proteomes" id="UP001153620"/>
    </source>
</evidence>
<dbReference type="EMBL" id="OU895878">
    <property type="protein sequence ID" value="CAG9802248.1"/>
    <property type="molecule type" value="Genomic_DNA"/>
</dbReference>
<dbReference type="Gene3D" id="1.20.1280.50">
    <property type="match status" value="1"/>
</dbReference>
<reference evidence="2" key="2">
    <citation type="submission" date="2022-10" db="EMBL/GenBank/DDBJ databases">
        <authorList>
            <consortium name="ENA_rothamsted_submissions"/>
            <consortium name="culmorum"/>
            <person name="King R."/>
        </authorList>
    </citation>
    <scope>NUCLEOTIDE SEQUENCE</scope>
</reference>
<accession>A0A9N9WN62</accession>
<evidence type="ECO:0000259" key="1">
    <source>
        <dbReference type="PROSITE" id="PS50181"/>
    </source>
</evidence>
<organism evidence="2 3">
    <name type="scientific">Chironomus riparius</name>
    <dbReference type="NCBI Taxonomy" id="315576"/>
    <lineage>
        <taxon>Eukaryota</taxon>
        <taxon>Metazoa</taxon>
        <taxon>Ecdysozoa</taxon>
        <taxon>Arthropoda</taxon>
        <taxon>Hexapoda</taxon>
        <taxon>Insecta</taxon>
        <taxon>Pterygota</taxon>
        <taxon>Neoptera</taxon>
        <taxon>Endopterygota</taxon>
        <taxon>Diptera</taxon>
        <taxon>Nematocera</taxon>
        <taxon>Chironomoidea</taxon>
        <taxon>Chironomidae</taxon>
        <taxon>Chironominae</taxon>
        <taxon>Chironomus</taxon>
    </lineage>
</organism>
<feature type="domain" description="F-box" evidence="1">
    <location>
        <begin position="1"/>
        <end position="44"/>
    </location>
</feature>
<dbReference type="SUPFAM" id="SSF81383">
    <property type="entry name" value="F-box domain"/>
    <property type="match status" value="1"/>
</dbReference>
<protein>
    <recommendedName>
        <fullName evidence="1">F-box domain-containing protein</fullName>
    </recommendedName>
</protein>
<dbReference type="PROSITE" id="PS50181">
    <property type="entry name" value="FBOX"/>
    <property type="match status" value="1"/>
</dbReference>
<gene>
    <name evidence="2" type="ORF">CHIRRI_LOCUS5162</name>
</gene>